<protein>
    <submittedName>
        <fullName evidence="2">Uncharacterized protein</fullName>
    </submittedName>
</protein>
<dbReference type="Proteomes" id="UP000015106">
    <property type="component" value="Chromosome 3"/>
</dbReference>
<evidence type="ECO:0000256" key="1">
    <source>
        <dbReference type="SAM" id="MobiDB-lite"/>
    </source>
</evidence>
<dbReference type="EnsemblPlants" id="TuG1812G0300004667.01.T01">
    <property type="protein sequence ID" value="TuG1812G0300004667.01.T01"/>
    <property type="gene ID" value="TuG1812G0300004667.01"/>
</dbReference>
<dbReference type="Gramene" id="TuG1812G0300004667.01.T01">
    <property type="protein sequence ID" value="TuG1812G0300004667.01.T01"/>
    <property type="gene ID" value="TuG1812G0300004667.01"/>
</dbReference>
<name>A0A8R7PWD4_TRIUA</name>
<proteinExistence type="predicted"/>
<organism evidence="2 3">
    <name type="scientific">Triticum urartu</name>
    <name type="common">Red wild einkorn</name>
    <name type="synonym">Crithodium urartu</name>
    <dbReference type="NCBI Taxonomy" id="4572"/>
    <lineage>
        <taxon>Eukaryota</taxon>
        <taxon>Viridiplantae</taxon>
        <taxon>Streptophyta</taxon>
        <taxon>Embryophyta</taxon>
        <taxon>Tracheophyta</taxon>
        <taxon>Spermatophyta</taxon>
        <taxon>Magnoliopsida</taxon>
        <taxon>Liliopsida</taxon>
        <taxon>Poales</taxon>
        <taxon>Poaceae</taxon>
        <taxon>BOP clade</taxon>
        <taxon>Pooideae</taxon>
        <taxon>Triticodae</taxon>
        <taxon>Triticeae</taxon>
        <taxon>Triticinae</taxon>
        <taxon>Triticum</taxon>
    </lineage>
</organism>
<reference evidence="2" key="3">
    <citation type="submission" date="2022-06" db="UniProtKB">
        <authorList>
            <consortium name="EnsemblPlants"/>
        </authorList>
    </citation>
    <scope>IDENTIFICATION</scope>
</reference>
<evidence type="ECO:0000313" key="3">
    <source>
        <dbReference type="Proteomes" id="UP000015106"/>
    </source>
</evidence>
<feature type="compositionally biased region" description="Pro residues" evidence="1">
    <location>
        <begin position="33"/>
        <end position="54"/>
    </location>
</feature>
<dbReference type="AlphaFoldDB" id="A0A8R7PWD4"/>
<reference evidence="2" key="2">
    <citation type="submission" date="2018-03" db="EMBL/GenBank/DDBJ databases">
        <title>The Triticum urartu genome reveals the dynamic nature of wheat genome evolution.</title>
        <authorList>
            <person name="Ling H."/>
            <person name="Ma B."/>
            <person name="Shi X."/>
            <person name="Liu H."/>
            <person name="Dong L."/>
            <person name="Sun H."/>
            <person name="Cao Y."/>
            <person name="Gao Q."/>
            <person name="Zheng S."/>
            <person name="Li Y."/>
            <person name="Yu Y."/>
            <person name="Du H."/>
            <person name="Qi M."/>
            <person name="Li Y."/>
            <person name="Yu H."/>
            <person name="Cui Y."/>
            <person name="Wang N."/>
            <person name="Chen C."/>
            <person name="Wu H."/>
            <person name="Zhao Y."/>
            <person name="Zhang J."/>
            <person name="Li Y."/>
            <person name="Zhou W."/>
            <person name="Zhang B."/>
            <person name="Hu W."/>
            <person name="Eijk M."/>
            <person name="Tang J."/>
            <person name="Witsenboer H."/>
            <person name="Zhao S."/>
            <person name="Li Z."/>
            <person name="Zhang A."/>
            <person name="Wang D."/>
            <person name="Liang C."/>
        </authorList>
    </citation>
    <scope>NUCLEOTIDE SEQUENCE [LARGE SCALE GENOMIC DNA]</scope>
    <source>
        <strain evidence="2">cv. G1812</strain>
    </source>
</reference>
<evidence type="ECO:0000313" key="2">
    <source>
        <dbReference type="EnsemblPlants" id="TuG1812G0300004667.01.T01"/>
    </source>
</evidence>
<accession>A0A8R7PWD4</accession>
<reference evidence="3" key="1">
    <citation type="journal article" date="2013" name="Nature">
        <title>Draft genome of the wheat A-genome progenitor Triticum urartu.</title>
        <authorList>
            <person name="Ling H.Q."/>
            <person name="Zhao S."/>
            <person name="Liu D."/>
            <person name="Wang J."/>
            <person name="Sun H."/>
            <person name="Zhang C."/>
            <person name="Fan H."/>
            <person name="Li D."/>
            <person name="Dong L."/>
            <person name="Tao Y."/>
            <person name="Gao C."/>
            <person name="Wu H."/>
            <person name="Li Y."/>
            <person name="Cui Y."/>
            <person name="Guo X."/>
            <person name="Zheng S."/>
            <person name="Wang B."/>
            <person name="Yu K."/>
            <person name="Liang Q."/>
            <person name="Yang W."/>
            <person name="Lou X."/>
            <person name="Chen J."/>
            <person name="Feng M."/>
            <person name="Jian J."/>
            <person name="Zhang X."/>
            <person name="Luo G."/>
            <person name="Jiang Y."/>
            <person name="Liu J."/>
            <person name="Wang Z."/>
            <person name="Sha Y."/>
            <person name="Zhang B."/>
            <person name="Wu H."/>
            <person name="Tang D."/>
            <person name="Shen Q."/>
            <person name="Xue P."/>
            <person name="Zou S."/>
            <person name="Wang X."/>
            <person name="Liu X."/>
            <person name="Wang F."/>
            <person name="Yang Y."/>
            <person name="An X."/>
            <person name="Dong Z."/>
            <person name="Zhang K."/>
            <person name="Zhang X."/>
            <person name="Luo M.C."/>
            <person name="Dvorak J."/>
            <person name="Tong Y."/>
            <person name="Wang J."/>
            <person name="Yang H."/>
            <person name="Li Z."/>
            <person name="Wang D."/>
            <person name="Zhang A."/>
            <person name="Wang J."/>
        </authorList>
    </citation>
    <scope>NUCLEOTIDE SEQUENCE</scope>
    <source>
        <strain evidence="3">cv. G1812</strain>
    </source>
</reference>
<feature type="region of interest" description="Disordered" evidence="1">
    <location>
        <begin position="1"/>
        <end position="63"/>
    </location>
</feature>
<keyword evidence="3" id="KW-1185">Reference proteome</keyword>
<sequence length="63" mass="6291">MLVEVERDPSCGSSKTSNLCLPPAKEEELAAAAPPPPPLAPLAPPSLPPAPPSPLQTGLATVA</sequence>
<gene>
    <name evidence="2" type="primary">LOC125547128</name>
</gene>